<sequence length="551" mass="61624">MSFILGTVQKTTSICAAASMRQIAAGLRRQATIVDVPDPRHLESKECPDNSLIHWEDFAAELFKARSLPFRGLLSASLDLHRDLLKLTVRDPRVGFACPLGVASVFLSLSQLMAGQGQLYAAQSLLHMGFSFIQKNRGFRDGHTAFPVRGWDMMLPAHSVKSVLDGRNAREWRDVPDGFRLEGGGKVGVVTVCAYPEGTPVRVLSEENHRLYCELTGCEVFFWGDSEGTHAHPFRSGRVPFWLKVQALQHVQQSQGVGKGFEWLMWADCDAFFTDPFRTIDSVIAKYDPAMATVKDGGVADDENAFDSAADEMRAGGTGQHVSSANEKEKESSKPRFFQETRAELLISDDTTGLNNGVFILRNSEWTERFLSDWWQAGQIFDASHNCSDQAAMQHILLSERAIASVDRGRIRSPPSPSPTQTIQPSLPPLPLFEDGSDVPVWPPEVRLVQQADLNSFHKDTAEFVLSREWRPGDFIKHHPGCHHYLEPCIRMYMHAADFFKERARALLDLLMQREREKKKESAHVSPSSPESPSCRSTRVEACQFIPEGKA</sequence>
<dbReference type="PANTHER" id="PTHR31306">
    <property type="entry name" value="ALPHA-1,6-MANNOSYLTRANSFERASE MNN11-RELATED"/>
    <property type="match status" value="1"/>
</dbReference>
<dbReference type="Pfam" id="PF05637">
    <property type="entry name" value="Glyco_transf_34"/>
    <property type="match status" value="1"/>
</dbReference>
<dbReference type="PANTHER" id="PTHR31306:SF4">
    <property type="entry name" value="ALPHA-1,2-GALACTOSYLTRANSFERASE"/>
    <property type="match status" value="1"/>
</dbReference>
<evidence type="ECO:0000256" key="1">
    <source>
        <dbReference type="ARBA" id="ARBA00005664"/>
    </source>
</evidence>
<dbReference type="EMBL" id="CDMZ01005332">
    <property type="protein sequence ID" value="CEM52692.1"/>
    <property type="molecule type" value="Genomic_DNA"/>
</dbReference>
<evidence type="ECO:0008006" key="6">
    <source>
        <dbReference type="Google" id="ProtNLM"/>
    </source>
</evidence>
<feature type="compositionally biased region" description="Basic and acidic residues" evidence="4">
    <location>
        <begin position="326"/>
        <end position="335"/>
    </location>
</feature>
<evidence type="ECO:0000313" key="5">
    <source>
        <dbReference type="EMBL" id="CEM52692.1"/>
    </source>
</evidence>
<dbReference type="GO" id="GO:0000139">
    <property type="term" value="C:Golgi membrane"/>
    <property type="evidence" value="ECO:0007669"/>
    <property type="project" value="TreeGrafter"/>
</dbReference>
<dbReference type="GO" id="GO:0016757">
    <property type="term" value="F:glycosyltransferase activity"/>
    <property type="evidence" value="ECO:0007669"/>
    <property type="project" value="UniProtKB-KW"/>
</dbReference>
<keyword evidence="3" id="KW-0808">Transferase</keyword>
<dbReference type="InterPro" id="IPR029044">
    <property type="entry name" value="Nucleotide-diphossugar_trans"/>
</dbReference>
<accession>A0A0G4I6L9</accession>
<evidence type="ECO:0000256" key="3">
    <source>
        <dbReference type="ARBA" id="ARBA00022679"/>
    </source>
</evidence>
<proteinExistence type="inferred from homology"/>
<feature type="region of interest" description="Disordered" evidence="4">
    <location>
        <begin position="314"/>
        <end position="335"/>
    </location>
</feature>
<evidence type="ECO:0000256" key="2">
    <source>
        <dbReference type="ARBA" id="ARBA00022676"/>
    </source>
</evidence>
<dbReference type="GO" id="GO:0006487">
    <property type="term" value="P:protein N-linked glycosylation"/>
    <property type="evidence" value="ECO:0007669"/>
    <property type="project" value="TreeGrafter"/>
</dbReference>
<dbReference type="AlphaFoldDB" id="A0A0G4I6L9"/>
<name>A0A0G4I6L9_9ALVE</name>
<gene>
    <name evidence="5" type="ORF">Cvel_1914</name>
</gene>
<dbReference type="SUPFAM" id="SSF53448">
    <property type="entry name" value="Nucleotide-diphospho-sugar transferases"/>
    <property type="match status" value="1"/>
</dbReference>
<organism evidence="5">
    <name type="scientific">Chromera velia CCMP2878</name>
    <dbReference type="NCBI Taxonomy" id="1169474"/>
    <lineage>
        <taxon>Eukaryota</taxon>
        <taxon>Sar</taxon>
        <taxon>Alveolata</taxon>
        <taxon>Colpodellida</taxon>
        <taxon>Chromeraceae</taxon>
        <taxon>Chromera</taxon>
    </lineage>
</organism>
<evidence type="ECO:0000256" key="4">
    <source>
        <dbReference type="SAM" id="MobiDB-lite"/>
    </source>
</evidence>
<feature type="region of interest" description="Disordered" evidence="4">
    <location>
        <begin position="516"/>
        <end position="538"/>
    </location>
</feature>
<reference evidence="5" key="1">
    <citation type="submission" date="2014-11" db="EMBL/GenBank/DDBJ databases">
        <authorList>
            <person name="Otto D Thomas"/>
            <person name="Naeem Raeece"/>
        </authorList>
    </citation>
    <scope>NUCLEOTIDE SEQUENCE</scope>
</reference>
<comment type="similarity">
    <text evidence="1">Belongs to the glycosyltransferase 34 family.</text>
</comment>
<dbReference type="PhylomeDB" id="A0A0G4I6L9"/>
<dbReference type="InterPro" id="IPR008630">
    <property type="entry name" value="Glyco_trans_34"/>
</dbReference>
<dbReference type="VEuPathDB" id="CryptoDB:Cvel_1914"/>
<keyword evidence="2" id="KW-0328">Glycosyltransferase</keyword>
<protein>
    <recommendedName>
        <fullName evidence="6">Nucleotide-diphospho-sugar transferase domain-containing protein</fullName>
    </recommendedName>
</protein>